<name>A0A8B6H1E6_MYTGA</name>
<dbReference type="InterPro" id="IPR036034">
    <property type="entry name" value="PDZ_sf"/>
</dbReference>
<feature type="region of interest" description="Disordered" evidence="5">
    <location>
        <begin position="1319"/>
        <end position="1355"/>
    </location>
</feature>
<evidence type="ECO:0000259" key="7">
    <source>
        <dbReference type="PROSITE" id="PS50106"/>
    </source>
</evidence>
<evidence type="ECO:0000313" key="8">
    <source>
        <dbReference type="EMBL" id="VDI72067.1"/>
    </source>
</evidence>
<dbReference type="FunFam" id="3.40.50.11210:FF:000002">
    <property type="entry name" value="Signal-induced proliferation-associated 1-like protein 1"/>
    <property type="match status" value="1"/>
</dbReference>
<dbReference type="PROSITE" id="PS50106">
    <property type="entry name" value="PDZ"/>
    <property type="match status" value="1"/>
</dbReference>
<feature type="domain" description="PDZ" evidence="7">
    <location>
        <begin position="843"/>
        <end position="907"/>
    </location>
</feature>
<dbReference type="GO" id="GO:0051056">
    <property type="term" value="P:regulation of small GTPase mediated signal transduction"/>
    <property type="evidence" value="ECO:0007669"/>
    <property type="project" value="InterPro"/>
</dbReference>
<dbReference type="EMBL" id="UYJE01009286">
    <property type="protein sequence ID" value="VDI72067.1"/>
    <property type="molecule type" value="Genomic_DNA"/>
</dbReference>
<evidence type="ECO:0000256" key="5">
    <source>
        <dbReference type="SAM" id="MobiDB-lite"/>
    </source>
</evidence>
<dbReference type="Gene3D" id="3.40.50.11210">
    <property type="entry name" value="Rap/Ran-GAP"/>
    <property type="match status" value="1"/>
</dbReference>
<feature type="compositionally biased region" description="Polar residues" evidence="5">
    <location>
        <begin position="1083"/>
        <end position="1113"/>
    </location>
</feature>
<feature type="region of interest" description="Disordered" evidence="5">
    <location>
        <begin position="990"/>
        <end position="1036"/>
    </location>
</feature>
<proteinExistence type="predicted"/>
<dbReference type="PANTHER" id="PTHR15711">
    <property type="entry name" value="RAP GTPASE-ACTIVATING PROTEIN"/>
    <property type="match status" value="1"/>
</dbReference>
<comment type="caution">
    <text evidence="8">The sequence shown here is derived from an EMBL/GenBank/DDBJ whole genome shotgun (WGS) entry which is preliminary data.</text>
</comment>
<feature type="compositionally biased region" description="Polar residues" evidence="5">
    <location>
        <begin position="1021"/>
        <end position="1036"/>
    </location>
</feature>
<sequence>MASTKQDYYQRDTNGYNSSNTPPRDAFVRGGQRATIHGTQAAKSWGKNKSKGKDKKDRKKKPVLYRSNSSLEMDSIDYIDVDEFHTGIHRDYGSTSSIDVLGKSGHDSFFALLKDYSHVNADQRSPAPAQLQELLRGKNEGVRFRASNGSAVKDKSTEDITDSPRTKSKFKHKDRKSRSKSITNETRPSGIFTKLRGKSEPEINPKTPDNIDVDVRAEERLRSKAFLHYDCQSITFNVEEIIHSISNPLQIGRNTTTGASAASQKDGRESEDEGDDKSNNLVLKCPFFRNEIGGEQERIVSLGRSIAQRTLNKSKNTQNSAILTRSPACCGLSILDSSPTPTGLMLPHVVLHRNHVMEYVDHGASYYRHFFYGYDHQNFFGIDENFGPVAISIRREKLEDRENKLGKAEYGQYQHRIIFRTSALTTLRGAILEEAIPSGRISSSRTGQVKDILEFLIPQLQISCLKLGTTTPKTLEQLLKLDEQGLYSTYKVGVLLCRSGQSSEEDMYNNENSSPAFEEFLKCIGHKIRLKGFEKYRAQLDNKSDSTGTHSYYTTFNNSEIMFHVSTLLPYTANNTQQLLRKRHIGNDIVTIIFQEPNALPFSAKTVRSQFQHVFIIVRVHNPCSDKCRYSVSVSRSKDVPAFGPHIPENIKFPKSEEFAEFLLAKVINAENTAHKGEKFKAMATRTRTEYLKDLANNHVTSTTLESSSKLSKFGLGSVRKKEKTKQKVIPDMFSLGTTIWSVQVVDCGLSSQVEDCGLAMQVDSFLGISSEVLVVIEESSSEVIFTVHCGAIIGWTSQAMSIRIYFNQGESVFVKPFSGEMEETQEICERLTGVTSGCESQDMTLKRNGLGQLGFHVQNDGIVTDVESTGFAYDAGLRKGSRLVEVCKIAVATMTHEELVELLRTSVTVKVTVIPPFDDGTPRGVATLHTNCHSSSLKTLKAALQATENLQQWQRDVNGDLSHSREISSSSSETSYHLREITLSTKIRETDESGDNFRGSMTLPLQKKPLTPTRVDMKNSPFSIVTPQNRIGTSSLQRNTSIQHAYTDSVLDKNHFSSTEDIKHERSSSRDSSDYAYLISPTPMTRTKGSQFKFQGPSWANSSGDQSDHTSSMTSIYSATGYRKPNFSTDNAVQHGNIALELLKQSQNTKFLLNRGPEQPKSNNLSDTSFSSGSSGGPKNTNNNTDSKEDVSRFRQKTNTAVHRTESPISSANSSPKTSHRNLYGTSSEESLNTRLRPGVTGSTKVSKSDNNFQTELQRLIDPELADRDLKGYLGKKSEGRYSSRLKRTMSDESLHNQKFNSGPIKLETHLTDVIFTTASPPQTKDLSKRQSPAVPAEDNPALSSSVPLPESTSGLEWSSLVSVATKAIEGSTSKSKPMETKPIKHDNVPIWRSVVANPQKRITELEGKVNQLEIDLAKETRENATLEEEVQELRAENARLQEESQQAAAQLRKFTEWFFKTIDRT</sequence>
<evidence type="ECO:0000256" key="4">
    <source>
        <dbReference type="SAM" id="Coils"/>
    </source>
</evidence>
<feature type="region of interest" description="Disordered" evidence="5">
    <location>
        <begin position="1"/>
        <end position="63"/>
    </location>
</feature>
<dbReference type="GO" id="GO:0005096">
    <property type="term" value="F:GTPase activator activity"/>
    <property type="evidence" value="ECO:0007669"/>
    <property type="project" value="UniProtKB-KW"/>
</dbReference>
<accession>A0A8B6H1E6</accession>
<feature type="compositionally biased region" description="Polar residues" evidence="5">
    <location>
        <begin position="1225"/>
        <end position="1235"/>
    </location>
</feature>
<dbReference type="InterPro" id="IPR050989">
    <property type="entry name" value="Rap1_Ran_GAP"/>
</dbReference>
<protein>
    <submittedName>
        <fullName evidence="8">Signal-induced proliferation-associated 1 like protein 1</fullName>
    </submittedName>
</protein>
<dbReference type="Proteomes" id="UP000596742">
    <property type="component" value="Unassembled WGS sequence"/>
</dbReference>
<feature type="compositionally biased region" description="Polar residues" evidence="5">
    <location>
        <begin position="250"/>
        <end position="263"/>
    </location>
</feature>
<dbReference type="GO" id="GO:0005737">
    <property type="term" value="C:cytoplasm"/>
    <property type="evidence" value="ECO:0007669"/>
    <property type="project" value="TreeGrafter"/>
</dbReference>
<feature type="region of interest" description="Disordered" evidence="5">
    <location>
        <begin position="1154"/>
        <end position="1252"/>
    </location>
</feature>
<dbReference type="Gene3D" id="6.10.140.210">
    <property type="match status" value="1"/>
</dbReference>
<feature type="region of interest" description="Disordered" evidence="5">
    <location>
        <begin position="1059"/>
        <end position="1113"/>
    </location>
</feature>
<feature type="compositionally biased region" description="Polar residues" evidence="5">
    <location>
        <begin position="1198"/>
        <end position="1218"/>
    </location>
</feature>
<feature type="coiled-coil region" evidence="4">
    <location>
        <begin position="1404"/>
        <end position="1455"/>
    </location>
</feature>
<keyword evidence="1" id="KW-0343">GTPase activation</keyword>
<feature type="compositionally biased region" description="Low complexity" evidence="5">
    <location>
        <begin position="1163"/>
        <end position="1181"/>
    </location>
</feature>
<evidence type="ECO:0000256" key="3">
    <source>
        <dbReference type="ARBA" id="ARBA00023054"/>
    </source>
</evidence>
<feature type="compositionally biased region" description="Polar residues" evidence="5">
    <location>
        <begin position="1"/>
        <end position="22"/>
    </location>
</feature>
<dbReference type="InterPro" id="IPR035974">
    <property type="entry name" value="Rap/Ran-GAP_sf"/>
</dbReference>
<evidence type="ECO:0000313" key="9">
    <source>
        <dbReference type="Proteomes" id="UP000596742"/>
    </source>
</evidence>
<keyword evidence="9" id="KW-1185">Reference proteome</keyword>
<feature type="compositionally biased region" description="Polar residues" evidence="5">
    <location>
        <begin position="1242"/>
        <end position="1252"/>
    </location>
</feature>
<evidence type="ECO:0000256" key="2">
    <source>
        <dbReference type="ARBA" id="ARBA00022553"/>
    </source>
</evidence>
<dbReference type="Gene3D" id="2.30.42.10">
    <property type="match status" value="1"/>
</dbReference>
<dbReference type="SMART" id="SM00228">
    <property type="entry name" value="PDZ"/>
    <property type="match status" value="1"/>
</dbReference>
<dbReference type="PANTHER" id="PTHR15711:SF22">
    <property type="entry name" value="RAP-GAP DOMAIN-CONTAINING PROTEIN"/>
    <property type="match status" value="1"/>
</dbReference>
<feature type="region of interest" description="Disordered" evidence="5">
    <location>
        <begin position="147"/>
        <end position="211"/>
    </location>
</feature>
<dbReference type="Pfam" id="PF02145">
    <property type="entry name" value="Rap_GAP"/>
    <property type="match status" value="1"/>
</dbReference>
<dbReference type="Gene3D" id="1.20.5.1700">
    <property type="match status" value="1"/>
</dbReference>
<feature type="compositionally biased region" description="Basic residues" evidence="5">
    <location>
        <begin position="166"/>
        <end position="179"/>
    </location>
</feature>
<gene>
    <name evidence="8" type="ORF">MGAL_10B008687</name>
</gene>
<dbReference type="InterPro" id="IPR001478">
    <property type="entry name" value="PDZ"/>
</dbReference>
<dbReference type="PROSITE" id="PS50085">
    <property type="entry name" value="RAPGAP"/>
    <property type="match status" value="1"/>
</dbReference>
<evidence type="ECO:0000256" key="1">
    <source>
        <dbReference type="ARBA" id="ARBA00022468"/>
    </source>
</evidence>
<dbReference type="InterPro" id="IPR000331">
    <property type="entry name" value="Rap/Ran_GAP_dom"/>
</dbReference>
<evidence type="ECO:0000259" key="6">
    <source>
        <dbReference type="PROSITE" id="PS50085"/>
    </source>
</evidence>
<feature type="compositionally biased region" description="Basic and acidic residues" evidence="5">
    <location>
        <begin position="1059"/>
        <end position="1074"/>
    </location>
</feature>
<reference evidence="8" key="1">
    <citation type="submission" date="2018-11" db="EMBL/GenBank/DDBJ databases">
        <authorList>
            <person name="Alioto T."/>
            <person name="Alioto T."/>
        </authorList>
    </citation>
    <scope>NUCLEOTIDE SEQUENCE</scope>
</reference>
<feature type="compositionally biased region" description="Polar residues" evidence="5">
    <location>
        <begin position="1343"/>
        <end position="1355"/>
    </location>
</feature>
<dbReference type="SUPFAM" id="SSF111347">
    <property type="entry name" value="Rap/Ran-GAP"/>
    <property type="match status" value="1"/>
</dbReference>
<organism evidence="8 9">
    <name type="scientific">Mytilus galloprovincialis</name>
    <name type="common">Mediterranean mussel</name>
    <dbReference type="NCBI Taxonomy" id="29158"/>
    <lineage>
        <taxon>Eukaryota</taxon>
        <taxon>Metazoa</taxon>
        <taxon>Spiralia</taxon>
        <taxon>Lophotrochozoa</taxon>
        <taxon>Mollusca</taxon>
        <taxon>Bivalvia</taxon>
        <taxon>Autobranchia</taxon>
        <taxon>Pteriomorphia</taxon>
        <taxon>Mytilida</taxon>
        <taxon>Mytiloidea</taxon>
        <taxon>Mytilidae</taxon>
        <taxon>Mytilinae</taxon>
        <taxon>Mytilus</taxon>
    </lineage>
</organism>
<feature type="compositionally biased region" description="Basic residues" evidence="5">
    <location>
        <begin position="46"/>
        <end position="63"/>
    </location>
</feature>
<feature type="compositionally biased region" description="Basic and acidic residues" evidence="5">
    <location>
        <begin position="152"/>
        <end position="165"/>
    </location>
</feature>
<dbReference type="Pfam" id="PF00595">
    <property type="entry name" value="PDZ"/>
    <property type="match status" value="1"/>
</dbReference>
<dbReference type="CDD" id="cd06745">
    <property type="entry name" value="PDZ_SIPA1-like"/>
    <property type="match status" value="1"/>
</dbReference>
<keyword evidence="2" id="KW-0597">Phosphoprotein</keyword>
<dbReference type="SUPFAM" id="SSF50156">
    <property type="entry name" value="PDZ domain-like"/>
    <property type="match status" value="1"/>
</dbReference>
<feature type="region of interest" description="Disordered" evidence="5">
    <location>
        <begin position="250"/>
        <end position="278"/>
    </location>
</feature>
<keyword evidence="3 4" id="KW-0175">Coiled coil</keyword>
<dbReference type="OrthoDB" id="2499658at2759"/>
<feature type="domain" description="Rap-GAP" evidence="6">
    <location>
        <begin position="478"/>
        <end position="695"/>
    </location>
</feature>
<dbReference type="Pfam" id="PF21022">
    <property type="entry name" value="Rap-GAP_dimer"/>
    <property type="match status" value="1"/>
</dbReference>